<dbReference type="Proteomes" id="UP001152885">
    <property type="component" value="Unassembled WGS sequence"/>
</dbReference>
<dbReference type="PANTHER" id="PTHR28147:SF1">
    <property type="entry name" value="N-GLYCOSYLATION PROTEIN EOS1"/>
    <property type="match status" value="1"/>
</dbReference>
<proteinExistence type="predicted"/>
<feature type="compositionally biased region" description="Low complexity" evidence="1">
    <location>
        <begin position="85"/>
        <end position="95"/>
    </location>
</feature>
<comment type="caution">
    <text evidence="3">The sequence shown here is derived from an EMBL/GenBank/DDBJ whole genome shotgun (WGS) entry which is preliminary data.</text>
</comment>
<evidence type="ECO:0008006" key="5">
    <source>
        <dbReference type="Google" id="ProtNLM"/>
    </source>
</evidence>
<dbReference type="GO" id="GO:0006487">
    <property type="term" value="P:protein N-linked glycosylation"/>
    <property type="evidence" value="ECO:0007669"/>
    <property type="project" value="TreeGrafter"/>
</dbReference>
<dbReference type="EMBL" id="CANTUO010000001">
    <property type="protein sequence ID" value="CAI5755963.1"/>
    <property type="molecule type" value="Genomic_DNA"/>
</dbReference>
<evidence type="ECO:0000256" key="1">
    <source>
        <dbReference type="SAM" id="MobiDB-lite"/>
    </source>
</evidence>
<feature type="compositionally biased region" description="Polar residues" evidence="1">
    <location>
        <begin position="119"/>
        <end position="150"/>
    </location>
</feature>
<organism evidence="3 4">
    <name type="scientific">Candida verbasci</name>
    <dbReference type="NCBI Taxonomy" id="1227364"/>
    <lineage>
        <taxon>Eukaryota</taxon>
        <taxon>Fungi</taxon>
        <taxon>Dikarya</taxon>
        <taxon>Ascomycota</taxon>
        <taxon>Saccharomycotina</taxon>
        <taxon>Pichiomycetes</taxon>
        <taxon>Debaryomycetaceae</taxon>
        <taxon>Candida/Lodderomyces clade</taxon>
        <taxon>Candida</taxon>
    </lineage>
</organism>
<dbReference type="OrthoDB" id="2139606at2759"/>
<reference evidence="3" key="1">
    <citation type="submission" date="2022-12" db="EMBL/GenBank/DDBJ databases">
        <authorList>
            <person name="Brejova B."/>
        </authorList>
    </citation>
    <scope>NUCLEOTIDE SEQUENCE</scope>
</reference>
<keyword evidence="2" id="KW-0812">Transmembrane</keyword>
<evidence type="ECO:0000313" key="3">
    <source>
        <dbReference type="EMBL" id="CAI5755963.1"/>
    </source>
</evidence>
<dbReference type="InterPro" id="IPR021100">
    <property type="entry name" value="N-glycosylation_EOS1"/>
</dbReference>
<protein>
    <recommendedName>
        <fullName evidence="5">N-glycosylation protein EOS1</fullName>
    </recommendedName>
</protein>
<feature type="transmembrane region" description="Helical" evidence="2">
    <location>
        <begin position="286"/>
        <end position="306"/>
    </location>
</feature>
<dbReference type="PANTHER" id="PTHR28147">
    <property type="entry name" value="N-GLYCOSYLATION PROTEIN EOS1"/>
    <property type="match status" value="1"/>
</dbReference>
<dbReference type="GO" id="GO:0005789">
    <property type="term" value="C:endoplasmic reticulum membrane"/>
    <property type="evidence" value="ECO:0007669"/>
    <property type="project" value="InterPro"/>
</dbReference>
<gene>
    <name evidence="3" type="ORF">CANVERA_P0480</name>
</gene>
<evidence type="ECO:0000256" key="2">
    <source>
        <dbReference type="SAM" id="Phobius"/>
    </source>
</evidence>
<keyword evidence="4" id="KW-1185">Reference proteome</keyword>
<keyword evidence="2" id="KW-1133">Transmembrane helix</keyword>
<feature type="transmembrane region" description="Helical" evidence="2">
    <location>
        <begin position="226"/>
        <end position="248"/>
    </location>
</feature>
<dbReference type="Pfam" id="PF12326">
    <property type="entry name" value="EOS1"/>
    <property type="match status" value="1"/>
</dbReference>
<evidence type="ECO:0000313" key="4">
    <source>
        <dbReference type="Proteomes" id="UP001152885"/>
    </source>
</evidence>
<name>A0A9W4TSU1_9ASCO</name>
<accession>A0A9W4TSU1</accession>
<dbReference type="PRINTS" id="PR02070">
    <property type="entry name" value="NGLYCOSEOS1"/>
</dbReference>
<feature type="transmembrane region" description="Helical" evidence="2">
    <location>
        <begin position="335"/>
        <end position="358"/>
    </location>
</feature>
<sequence length="379" mass="43182">MPFQSLRSRFTTNLESHQIDDDYTINSLGTISDSDTQQQPMPIRNSVFHSRQQSISQPIDLYDPFEIVPSYETSQLLHSQIITPQQQPPNQQQQIAEDQLSESSRSRLYTPIPSLPIPRTQSTISMSQTNSTDSSLTSSPQLRNNNTQQPRNKKKITSIKQLGLKFLNARQHFLLAFCRDVSLIPPLISLIQSWKRCCYNPDNIGHDLNNQGLTSARNLEHFLTGIWCLVSSYLSYSILDSLLVRWIVTYSTSAAIVRVLSMSTIMITCEFYLVSTFSANGYKYGLHIWILISCLLTLTYTVQNFVTSNLQLTNNNSNGNPIKKKNRKQKRFFDFYNIVVFAVVPVGLASFVTMIGLLRSLLILRIDIDQTLKDLNTKI</sequence>
<dbReference type="GO" id="GO:0034599">
    <property type="term" value="P:cellular response to oxidative stress"/>
    <property type="evidence" value="ECO:0007669"/>
    <property type="project" value="InterPro"/>
</dbReference>
<keyword evidence="2" id="KW-0472">Membrane</keyword>
<feature type="transmembrane region" description="Helical" evidence="2">
    <location>
        <begin position="254"/>
        <end position="274"/>
    </location>
</feature>
<dbReference type="AlphaFoldDB" id="A0A9W4TSU1"/>
<feature type="region of interest" description="Disordered" evidence="1">
    <location>
        <begin position="85"/>
        <end position="154"/>
    </location>
</feature>